<evidence type="ECO:0000313" key="2">
    <source>
        <dbReference type="EMBL" id="QUE54821.1"/>
    </source>
</evidence>
<reference evidence="2 3" key="1">
    <citation type="submission" date="2021-04" db="EMBL/GenBank/DDBJ databases">
        <title>Complete genome sequence of a novel Streptococcus species.</title>
        <authorList>
            <person name="Teng J.L.L."/>
        </authorList>
    </citation>
    <scope>NUCLEOTIDE SEQUENCE [LARGE SCALE GENOMIC DNA]</scope>
    <source>
        <strain evidence="2 3">HKU75</strain>
    </source>
</reference>
<evidence type="ECO:0000313" key="3">
    <source>
        <dbReference type="Proteomes" id="UP000677616"/>
    </source>
</evidence>
<evidence type="ECO:0008006" key="4">
    <source>
        <dbReference type="Google" id="ProtNLM"/>
    </source>
</evidence>
<sequence length="182" mass="21546">MILVIYLLLQVIAALLIFSMVSYQIWNLLLIIPTYLSLRFINYEICRLLGYYALDEMGRIGHGSKEILYPRFRKIDEAYKKKYAQRSRKHQLLYYAGFVMIHSVGFPCLLLITMVVVEVARLLIGENAGEVIIGVFFIVILLLFVLMYEKLQAYKRKYAKWFGLEIIMWEHGHPVFREKKRE</sequence>
<dbReference type="Proteomes" id="UP000677616">
    <property type="component" value="Chromosome"/>
</dbReference>
<accession>A0ABX7YLW0</accession>
<name>A0ABX7YLW0_9STRE</name>
<organism evidence="2 3">
    <name type="scientific">Streptococcus oriscaviae</name>
    <dbReference type="NCBI Taxonomy" id="2781599"/>
    <lineage>
        <taxon>Bacteria</taxon>
        <taxon>Bacillati</taxon>
        <taxon>Bacillota</taxon>
        <taxon>Bacilli</taxon>
        <taxon>Lactobacillales</taxon>
        <taxon>Streptococcaceae</taxon>
        <taxon>Streptococcus</taxon>
    </lineage>
</organism>
<gene>
    <name evidence="2" type="ORF">INT76_02750</name>
</gene>
<dbReference type="RefSeq" id="WP_212571938.1">
    <property type="nucleotide sequence ID" value="NZ_CP073084.1"/>
</dbReference>
<keyword evidence="3" id="KW-1185">Reference proteome</keyword>
<keyword evidence="1" id="KW-0812">Transmembrane</keyword>
<protein>
    <recommendedName>
        <fullName evidence="4">Lipoprotein</fullName>
    </recommendedName>
</protein>
<keyword evidence="1" id="KW-0472">Membrane</keyword>
<feature type="transmembrane region" description="Helical" evidence="1">
    <location>
        <begin position="23"/>
        <end position="41"/>
    </location>
</feature>
<evidence type="ECO:0000256" key="1">
    <source>
        <dbReference type="SAM" id="Phobius"/>
    </source>
</evidence>
<keyword evidence="1" id="KW-1133">Transmembrane helix</keyword>
<feature type="transmembrane region" description="Helical" evidence="1">
    <location>
        <begin position="92"/>
        <end position="116"/>
    </location>
</feature>
<dbReference type="EMBL" id="CP073084">
    <property type="protein sequence ID" value="QUE54821.1"/>
    <property type="molecule type" value="Genomic_DNA"/>
</dbReference>
<feature type="transmembrane region" description="Helical" evidence="1">
    <location>
        <begin position="128"/>
        <end position="148"/>
    </location>
</feature>
<proteinExistence type="predicted"/>